<name>A0A914YN43_9BILA</name>
<feature type="coiled-coil region" evidence="1">
    <location>
        <begin position="19"/>
        <end position="46"/>
    </location>
</feature>
<keyword evidence="1" id="KW-0175">Coiled coil</keyword>
<sequence length="594" mass="70835">MSFNYSLPPLVSLKAASIDQTYLQQIKKLEQEIKALKNLHTNAYHKNIYLLLNKFAENFLMPSEYWTDLFETMWRFNFNFDKNYITSLSKYHFYNKEDDKFSTTSNISYQKVLSNPKLKFLTIFNEENEHKSGDRKNFSPLIQILQYPNCDIEQVWALYESEIYTFPAKNIVEIYQKMKDLYFKIKSMEENNVFEWFNILFEVGDDEFVIDNVENRLGKDLTNKILWKLYIKFWEKRDKKTMLHIYSKYCRIFPGQKSIKNEYEKEVKKFGPPLIVPWKNAFSFEKYVENFDFNTAVLQKKQQKNVPMKKQKHLKPCDRYFIFENAVMQKFSFRQTFINYIFDNANPEQKQKLLVLCKFFFLQNPIQICYKFIVQQMLDQSLINFCQNSVTVDPTYLQKANFTKICISTVFNFTVCDNHTALSAFIPKILKCSAKFVTIRCQKLTLDEIKVIIGDGNVEEILLQKVDIFDKINQRNVPIEEILELTPKLKKLTLPSYPVTTAFIESLINIPFENKLDFIDFQNVRGSDFDANIFLQFLLEKMKPKCKINFFFQFAPGFTLDEMYEMSYAVKDMINKNFGYDGDIPYYIYNYDIQ</sequence>
<organism evidence="2 3">
    <name type="scientific">Panagrolaimus superbus</name>
    <dbReference type="NCBI Taxonomy" id="310955"/>
    <lineage>
        <taxon>Eukaryota</taxon>
        <taxon>Metazoa</taxon>
        <taxon>Ecdysozoa</taxon>
        <taxon>Nematoda</taxon>
        <taxon>Chromadorea</taxon>
        <taxon>Rhabditida</taxon>
        <taxon>Tylenchina</taxon>
        <taxon>Panagrolaimomorpha</taxon>
        <taxon>Panagrolaimoidea</taxon>
        <taxon>Panagrolaimidae</taxon>
        <taxon>Panagrolaimus</taxon>
    </lineage>
</organism>
<evidence type="ECO:0000256" key="1">
    <source>
        <dbReference type="SAM" id="Coils"/>
    </source>
</evidence>
<keyword evidence="2" id="KW-1185">Reference proteome</keyword>
<proteinExistence type="predicted"/>
<accession>A0A914YN43</accession>
<dbReference type="Proteomes" id="UP000887577">
    <property type="component" value="Unplaced"/>
</dbReference>
<dbReference type="AlphaFoldDB" id="A0A914YN43"/>
<protein>
    <submittedName>
        <fullName evidence="3">Uncharacterized protein</fullName>
    </submittedName>
</protein>
<evidence type="ECO:0000313" key="3">
    <source>
        <dbReference type="WBParaSite" id="PSU_v2.g2082.t1"/>
    </source>
</evidence>
<reference evidence="3" key="1">
    <citation type="submission" date="2022-11" db="UniProtKB">
        <authorList>
            <consortium name="WormBaseParasite"/>
        </authorList>
    </citation>
    <scope>IDENTIFICATION</scope>
</reference>
<dbReference type="WBParaSite" id="PSU_v2.g2082.t1">
    <property type="protein sequence ID" value="PSU_v2.g2082.t1"/>
    <property type="gene ID" value="PSU_v2.g2082"/>
</dbReference>
<evidence type="ECO:0000313" key="2">
    <source>
        <dbReference type="Proteomes" id="UP000887577"/>
    </source>
</evidence>